<evidence type="ECO:0000313" key="3">
    <source>
        <dbReference type="Proteomes" id="UP000187412"/>
    </source>
</evidence>
<dbReference type="Proteomes" id="UP000187412">
    <property type="component" value="Unassembled WGS sequence"/>
</dbReference>
<keyword evidence="3" id="KW-1185">Reference proteome</keyword>
<name>A0ABX3GZP2_PAEBO</name>
<feature type="chain" id="PRO_5046285786" description="Lipoprotein" evidence="1">
    <location>
        <begin position="28"/>
        <end position="171"/>
    </location>
</feature>
<evidence type="ECO:0008006" key="4">
    <source>
        <dbReference type="Google" id="ProtNLM"/>
    </source>
</evidence>
<sequence length="171" mass="18631">MKYKIRQLLVSCLAVLVLGGCSNVSNHPNNTVSPSAAENEINTLIYTDQQKKEILAAAQKAGVKTVYIPTIGGGPDDSFEGIEVKGNTLILKFLRMAIAQSEEEIGPAVEGGDEKEVQLTDEVNGKWIPENESSVAFLYFKIGDTYLSYSSAKPFIPQEYEASARSMIPLK</sequence>
<dbReference type="EMBL" id="MPTB01000050">
    <property type="protein sequence ID" value="OMD40650.1"/>
    <property type="molecule type" value="Genomic_DNA"/>
</dbReference>
<keyword evidence="1" id="KW-0732">Signal</keyword>
<feature type="signal peptide" evidence="1">
    <location>
        <begin position="1"/>
        <end position="27"/>
    </location>
</feature>
<evidence type="ECO:0000313" key="2">
    <source>
        <dbReference type="EMBL" id="OMD40650.1"/>
    </source>
</evidence>
<protein>
    <recommendedName>
        <fullName evidence="4">Lipoprotein</fullName>
    </recommendedName>
</protein>
<gene>
    <name evidence="2" type="ORF">BSK56_28480</name>
</gene>
<dbReference type="PROSITE" id="PS51257">
    <property type="entry name" value="PROKAR_LIPOPROTEIN"/>
    <property type="match status" value="1"/>
</dbReference>
<dbReference type="RefSeq" id="WP_076113809.1">
    <property type="nucleotide sequence ID" value="NZ_MPTB01000050.1"/>
</dbReference>
<organism evidence="2 3">
    <name type="scientific">Paenibacillus borealis</name>
    <dbReference type="NCBI Taxonomy" id="160799"/>
    <lineage>
        <taxon>Bacteria</taxon>
        <taxon>Bacillati</taxon>
        <taxon>Bacillota</taxon>
        <taxon>Bacilli</taxon>
        <taxon>Bacillales</taxon>
        <taxon>Paenibacillaceae</taxon>
        <taxon>Paenibacillus</taxon>
    </lineage>
</organism>
<comment type="caution">
    <text evidence="2">The sequence shown here is derived from an EMBL/GenBank/DDBJ whole genome shotgun (WGS) entry which is preliminary data.</text>
</comment>
<accession>A0ABX3GZP2</accession>
<evidence type="ECO:0000256" key="1">
    <source>
        <dbReference type="SAM" id="SignalP"/>
    </source>
</evidence>
<proteinExistence type="predicted"/>
<reference evidence="2 3" key="1">
    <citation type="submission" date="2016-10" db="EMBL/GenBank/DDBJ databases">
        <title>Paenibacillus species isolates.</title>
        <authorList>
            <person name="Beno S.M."/>
        </authorList>
    </citation>
    <scope>NUCLEOTIDE SEQUENCE [LARGE SCALE GENOMIC DNA]</scope>
    <source>
        <strain evidence="2 3">FSL H7-0744</strain>
    </source>
</reference>